<dbReference type="InterPro" id="IPR008276">
    <property type="entry name" value="C_nuclsd_transpt"/>
</dbReference>
<sequence>MGIKVIGGISNGFNYLLLKAADGVNFVFGGIQYIDPKQPPFFFSVLLPIVFISAIIGILQYTKILPLIINVLGFLISKINGMGRLESYNAVAAAILGQSEVFISIKKQLPYIPKQRLYTLTASAMSTVSASIIGAYFTLIEPKYVVTAVVLNLFGGFIIASIINPYKVNEEDDKLLVEETEERQQSFFEMLGEYILDGFKVAVIVGAMLIGYIAIIALLNGIVSNIFSTVSGGAISWDFQTLIGFVFAPFAFLVGVPWQDAVQAGSVMATKLLSNEFVAMQALGKLSDLSEHAKGVTSVFLVSFANFSSIGIISGAIKSLNDKKEIQLPALV</sequence>
<feature type="transmembrane region" description="Helical" evidence="1">
    <location>
        <begin position="64"/>
        <end position="81"/>
    </location>
</feature>
<dbReference type="EMBL" id="UHBY01000003">
    <property type="protein sequence ID" value="SUL32703.1"/>
    <property type="molecule type" value="Genomic_DNA"/>
</dbReference>
<proteinExistence type="predicted"/>
<keyword evidence="1" id="KW-0472">Membrane</keyword>
<feature type="transmembrane region" description="Helical" evidence="1">
    <location>
        <begin position="40"/>
        <end position="59"/>
    </location>
</feature>
<dbReference type="AlphaFoldDB" id="A0A380EGC4"/>
<dbReference type="GO" id="GO:0005337">
    <property type="term" value="F:nucleoside transmembrane transporter activity"/>
    <property type="evidence" value="ECO:0007669"/>
    <property type="project" value="InterPro"/>
</dbReference>
<dbReference type="GO" id="GO:0005886">
    <property type="term" value="C:plasma membrane"/>
    <property type="evidence" value="ECO:0007669"/>
    <property type="project" value="TreeGrafter"/>
</dbReference>
<dbReference type="Pfam" id="PF07662">
    <property type="entry name" value="Nucleos_tra2_C"/>
    <property type="match status" value="1"/>
</dbReference>
<evidence type="ECO:0000313" key="5">
    <source>
        <dbReference type="Proteomes" id="UP000254116"/>
    </source>
</evidence>
<keyword evidence="1" id="KW-1133">Transmembrane helix</keyword>
<feature type="transmembrane region" description="Helical" evidence="1">
    <location>
        <begin position="117"/>
        <end position="138"/>
    </location>
</feature>
<dbReference type="GO" id="GO:0015293">
    <property type="term" value="F:symporter activity"/>
    <property type="evidence" value="ECO:0007669"/>
    <property type="project" value="TreeGrafter"/>
</dbReference>
<dbReference type="PANTHER" id="PTHR10590:SF13">
    <property type="entry name" value="NUCLEOSIDE PERMEASE NUPC"/>
    <property type="match status" value="1"/>
</dbReference>
<dbReference type="Proteomes" id="UP000254116">
    <property type="component" value="Unassembled WGS sequence"/>
</dbReference>
<protein>
    <submittedName>
        <fullName evidence="4">Pyrimidine nucleoside transport protein</fullName>
    </submittedName>
</protein>
<feature type="transmembrane region" description="Helical" evidence="1">
    <location>
        <begin position="201"/>
        <end position="227"/>
    </location>
</feature>
<accession>A0A380EGC4</accession>
<evidence type="ECO:0000259" key="2">
    <source>
        <dbReference type="Pfam" id="PF07662"/>
    </source>
</evidence>
<keyword evidence="1" id="KW-0812">Transmembrane</keyword>
<evidence type="ECO:0000256" key="1">
    <source>
        <dbReference type="SAM" id="Phobius"/>
    </source>
</evidence>
<dbReference type="PANTHER" id="PTHR10590">
    <property type="entry name" value="SODIUM/NUCLEOSIDE COTRANSPORTER"/>
    <property type="match status" value="1"/>
</dbReference>
<name>A0A380EGC4_STAAU</name>
<dbReference type="Pfam" id="PF07670">
    <property type="entry name" value="Gate"/>
    <property type="match status" value="1"/>
</dbReference>
<gene>
    <name evidence="4" type="primary">nupC_2</name>
    <name evidence="4" type="ORF">NCTC10702_00936</name>
</gene>
<dbReference type="InterPro" id="IPR011657">
    <property type="entry name" value="CNT_C_dom"/>
</dbReference>
<feature type="domain" description="Concentrative nucleoside transporter C-terminal" evidence="2">
    <location>
        <begin position="144"/>
        <end position="327"/>
    </location>
</feature>
<feature type="transmembrane region" description="Helical" evidence="1">
    <location>
        <begin position="239"/>
        <end position="258"/>
    </location>
</feature>
<feature type="domain" description="Nucleoside transporter/FeoB GTPase Gate" evidence="3">
    <location>
        <begin position="42"/>
        <end position="142"/>
    </location>
</feature>
<reference evidence="4 5" key="1">
    <citation type="submission" date="2018-06" db="EMBL/GenBank/DDBJ databases">
        <authorList>
            <consortium name="Pathogen Informatics"/>
            <person name="Doyle S."/>
        </authorList>
    </citation>
    <scope>NUCLEOTIDE SEQUENCE [LARGE SCALE GENOMIC DNA]</scope>
    <source>
        <strain evidence="4 5">NCTC10702</strain>
    </source>
</reference>
<evidence type="ECO:0000259" key="3">
    <source>
        <dbReference type="Pfam" id="PF07670"/>
    </source>
</evidence>
<feature type="transmembrane region" description="Helical" evidence="1">
    <location>
        <begin position="144"/>
        <end position="166"/>
    </location>
</feature>
<organism evidence="4 5">
    <name type="scientific">Staphylococcus aureus</name>
    <dbReference type="NCBI Taxonomy" id="1280"/>
    <lineage>
        <taxon>Bacteria</taxon>
        <taxon>Bacillati</taxon>
        <taxon>Bacillota</taxon>
        <taxon>Bacilli</taxon>
        <taxon>Bacillales</taxon>
        <taxon>Staphylococcaceae</taxon>
        <taxon>Staphylococcus</taxon>
    </lineage>
</organism>
<evidence type="ECO:0000313" key="4">
    <source>
        <dbReference type="EMBL" id="SUL32703.1"/>
    </source>
</evidence>
<feature type="transmembrane region" description="Helical" evidence="1">
    <location>
        <begin position="12"/>
        <end position="34"/>
    </location>
</feature>
<dbReference type="InterPro" id="IPR011642">
    <property type="entry name" value="Gate_dom"/>
</dbReference>